<comment type="caution">
    <text evidence="2">The sequence shown here is derived from an EMBL/GenBank/DDBJ whole genome shotgun (WGS) entry which is preliminary data.</text>
</comment>
<dbReference type="EMBL" id="JAQRFN010000049">
    <property type="protein sequence ID" value="MDC9598891.1"/>
    <property type="molecule type" value="Genomic_DNA"/>
</dbReference>
<dbReference type="RefSeq" id="WP_273577581.1">
    <property type="nucleotide sequence ID" value="NZ_JAQRFN010000049.1"/>
</dbReference>
<reference evidence="2 3" key="1">
    <citation type="submission" date="2023-02" db="EMBL/GenBank/DDBJ databases">
        <title>Entomopathogenic bacteria.</title>
        <authorList>
            <person name="Machado R.A."/>
        </authorList>
    </citation>
    <scope>NUCLEOTIDE SEQUENCE [LARGE SCALE GENOMIC DNA]</scope>
    <source>
        <strain evidence="2 3">XENO-2</strain>
    </source>
</reference>
<feature type="transmembrane region" description="Helical" evidence="1">
    <location>
        <begin position="6"/>
        <end position="30"/>
    </location>
</feature>
<name>A0ABT5LWR9_9GAMM</name>
<organism evidence="2 3">
    <name type="scientific">Xenorhabdus anantnagensis</name>
    <dbReference type="NCBI Taxonomy" id="3025875"/>
    <lineage>
        <taxon>Bacteria</taxon>
        <taxon>Pseudomonadati</taxon>
        <taxon>Pseudomonadota</taxon>
        <taxon>Gammaproteobacteria</taxon>
        <taxon>Enterobacterales</taxon>
        <taxon>Morganellaceae</taxon>
        <taxon>Xenorhabdus</taxon>
    </lineage>
</organism>
<feature type="transmembrane region" description="Helical" evidence="1">
    <location>
        <begin position="42"/>
        <end position="64"/>
    </location>
</feature>
<protein>
    <submittedName>
        <fullName evidence="2">Uncharacterized protein</fullName>
    </submittedName>
</protein>
<accession>A0ABT5LWR9</accession>
<evidence type="ECO:0000256" key="1">
    <source>
        <dbReference type="SAM" id="Phobius"/>
    </source>
</evidence>
<evidence type="ECO:0000313" key="3">
    <source>
        <dbReference type="Proteomes" id="UP001220225"/>
    </source>
</evidence>
<sequence length="78" mass="8653">MGMALIIYVVMTIGATVAVISSLIGLIATFRDGKKNDTSLHWLIVILLGGVFIVSSYYFCILWSQAPDFIEMFRRGHA</sequence>
<proteinExistence type="predicted"/>
<keyword evidence="3" id="KW-1185">Reference proteome</keyword>
<keyword evidence="1" id="KW-0812">Transmembrane</keyword>
<evidence type="ECO:0000313" key="2">
    <source>
        <dbReference type="EMBL" id="MDC9598891.1"/>
    </source>
</evidence>
<gene>
    <name evidence="2" type="ORF">PSI14_19165</name>
</gene>
<dbReference type="Proteomes" id="UP001220225">
    <property type="component" value="Unassembled WGS sequence"/>
</dbReference>
<keyword evidence="1" id="KW-1133">Transmembrane helix</keyword>
<keyword evidence="1" id="KW-0472">Membrane</keyword>